<dbReference type="OrthoDB" id="46040at2157"/>
<reference evidence="2 3" key="1">
    <citation type="submission" date="2020-06" db="EMBL/GenBank/DDBJ databases">
        <title>Methanolobus halotolerans sp. nov., isolated from a saline lake Tus in Siberia.</title>
        <authorList>
            <person name="Shen Y."/>
            <person name="Chen S.-C."/>
            <person name="Lai M.-C."/>
            <person name="Huang H.-H."/>
            <person name="Chiu H.-H."/>
            <person name="Tang S.-L."/>
            <person name="Rogozin D.Y."/>
            <person name="Degermendzhy A.G."/>
        </authorList>
    </citation>
    <scope>NUCLEOTIDE SEQUENCE [LARGE SCALE GENOMIC DNA]</scope>
    <source>
        <strain evidence="2 3">DSM 21339</strain>
    </source>
</reference>
<dbReference type="InterPro" id="IPR008173">
    <property type="entry name" value="Adenylyl_cyclase_CyaB"/>
</dbReference>
<evidence type="ECO:0000313" key="3">
    <source>
        <dbReference type="Proteomes" id="UP000509594"/>
    </source>
</evidence>
<dbReference type="InterPro" id="IPR023577">
    <property type="entry name" value="CYTH_domain"/>
</dbReference>
<dbReference type="GeneID" id="55820149"/>
<dbReference type="Gene3D" id="2.40.320.10">
    <property type="entry name" value="Hypothetical Protein Pfu-838710-001"/>
    <property type="match status" value="1"/>
</dbReference>
<dbReference type="PANTHER" id="PTHR21028">
    <property type="entry name" value="SI:CH211-156B7.4"/>
    <property type="match status" value="1"/>
</dbReference>
<dbReference type="KEGG" id="mzi:HWN40_00700"/>
<dbReference type="Pfam" id="PF01928">
    <property type="entry name" value="CYTH"/>
    <property type="match status" value="1"/>
</dbReference>
<evidence type="ECO:0000313" key="2">
    <source>
        <dbReference type="EMBL" id="QLC48895.1"/>
    </source>
</evidence>
<dbReference type="AlphaFoldDB" id="A0A7D5E7T0"/>
<evidence type="ECO:0000259" key="1">
    <source>
        <dbReference type="PROSITE" id="PS51707"/>
    </source>
</evidence>
<dbReference type="CDD" id="cd07890">
    <property type="entry name" value="CYTH-like_AC_IV-like"/>
    <property type="match status" value="1"/>
</dbReference>
<name>A0A7D5E7T0_9EURY</name>
<proteinExistence type="predicted"/>
<dbReference type="PANTHER" id="PTHR21028:SF2">
    <property type="entry name" value="CYTH DOMAIN-CONTAINING PROTEIN"/>
    <property type="match status" value="1"/>
</dbReference>
<dbReference type="InterPro" id="IPR033469">
    <property type="entry name" value="CYTH-like_dom_sf"/>
</dbReference>
<sequence length="176" mass="20097">MIEIEVKARADHEQAKAVLTGMGADYIGVQHHYDTYFNAPHRDFANTDEALRIRSVDGRSVLTYKGKKLDTTTKTRREIETEVDGSSARSILLALGFHESGVVKKTREVFRFKGLTICLDKVKDIGEFIEVEVTAESEIEFHNERIFAFLKKFGIDEKDSIRTSYLEMVLEKCSEE</sequence>
<dbReference type="Proteomes" id="UP000509594">
    <property type="component" value="Chromosome"/>
</dbReference>
<dbReference type="PROSITE" id="PS51707">
    <property type="entry name" value="CYTH"/>
    <property type="match status" value="1"/>
</dbReference>
<feature type="domain" description="CYTH" evidence="1">
    <location>
        <begin position="1"/>
        <end position="171"/>
    </location>
</feature>
<dbReference type="EMBL" id="CP058215">
    <property type="protein sequence ID" value="QLC48895.1"/>
    <property type="molecule type" value="Genomic_DNA"/>
</dbReference>
<dbReference type="NCBIfam" id="TIGR00318">
    <property type="entry name" value="cyaB"/>
    <property type="match status" value="1"/>
</dbReference>
<dbReference type="SUPFAM" id="SSF55154">
    <property type="entry name" value="CYTH-like phosphatases"/>
    <property type="match status" value="1"/>
</dbReference>
<organism evidence="2 3">
    <name type="scientific">Methanolobus zinderi</name>
    <dbReference type="NCBI Taxonomy" id="536044"/>
    <lineage>
        <taxon>Archaea</taxon>
        <taxon>Methanobacteriati</taxon>
        <taxon>Methanobacteriota</taxon>
        <taxon>Stenosarchaea group</taxon>
        <taxon>Methanomicrobia</taxon>
        <taxon>Methanosarcinales</taxon>
        <taxon>Methanosarcinaceae</taxon>
        <taxon>Methanolobus</taxon>
    </lineage>
</organism>
<dbReference type="SMART" id="SM01118">
    <property type="entry name" value="CYTH"/>
    <property type="match status" value="1"/>
</dbReference>
<keyword evidence="3" id="KW-1185">Reference proteome</keyword>
<dbReference type="RefSeq" id="WP_176963958.1">
    <property type="nucleotide sequence ID" value="NZ_CP058215.1"/>
</dbReference>
<protein>
    <submittedName>
        <fullName evidence="2">Class IV adenylate cyclase</fullName>
    </submittedName>
</protein>
<accession>A0A7D5E7T0</accession>
<gene>
    <name evidence="2" type="primary">cyaB</name>
    <name evidence="2" type="ORF">HWN40_00700</name>
</gene>